<dbReference type="EMBL" id="JAUTWS010000100">
    <property type="protein sequence ID" value="MDO9713554.1"/>
    <property type="molecule type" value="Genomic_DNA"/>
</dbReference>
<reference evidence="1 2" key="1">
    <citation type="submission" date="2023-08" db="EMBL/GenBank/DDBJ databases">
        <title>The draft genome sequence of Paracraurococcus sp. LOR1-02.</title>
        <authorList>
            <person name="Kingkaew E."/>
            <person name="Tanasupawat S."/>
        </authorList>
    </citation>
    <scope>NUCLEOTIDE SEQUENCE [LARGE SCALE GENOMIC DNA]</scope>
    <source>
        <strain evidence="1 2">LOR1-02</strain>
    </source>
</reference>
<dbReference type="Proteomes" id="UP001243009">
    <property type="component" value="Unassembled WGS sequence"/>
</dbReference>
<evidence type="ECO:0000313" key="1">
    <source>
        <dbReference type="EMBL" id="MDO9713554.1"/>
    </source>
</evidence>
<name>A0ABT9EBJ9_9PROT</name>
<protein>
    <submittedName>
        <fullName evidence="1">Uncharacterized protein</fullName>
    </submittedName>
</protein>
<evidence type="ECO:0000313" key="2">
    <source>
        <dbReference type="Proteomes" id="UP001243009"/>
    </source>
</evidence>
<organism evidence="1 2">
    <name type="scientific">Paracraurococcus lichenis</name>
    <dbReference type="NCBI Taxonomy" id="3064888"/>
    <lineage>
        <taxon>Bacteria</taxon>
        <taxon>Pseudomonadati</taxon>
        <taxon>Pseudomonadota</taxon>
        <taxon>Alphaproteobacteria</taxon>
        <taxon>Acetobacterales</taxon>
        <taxon>Roseomonadaceae</taxon>
        <taxon>Paracraurococcus</taxon>
    </lineage>
</organism>
<comment type="caution">
    <text evidence="1">The sequence shown here is derived from an EMBL/GenBank/DDBJ whole genome shotgun (WGS) entry which is preliminary data.</text>
</comment>
<gene>
    <name evidence="1" type="ORF">Q7A36_34855</name>
</gene>
<feature type="non-terminal residue" evidence="1">
    <location>
        <position position="68"/>
    </location>
</feature>
<dbReference type="RefSeq" id="WP_305108411.1">
    <property type="nucleotide sequence ID" value="NZ_JAUTWS010000100.1"/>
</dbReference>
<accession>A0ABT9EBJ9</accession>
<sequence>MTKTDLLAGPVRWYYVSDLYLAVDDDHSVNQELDQSPSLLEGCPRQALAHSLAEVVNAGGEPGEFLLT</sequence>
<proteinExistence type="predicted"/>
<keyword evidence="2" id="KW-1185">Reference proteome</keyword>